<sequence>MFYETDKNDHGLPYNPYKSCVVPRPIGWITTLSRDGVVNLAPYSQFNNLGYDPPYVMFSAGARPDGTRKDSVVNATETGEFVCNMATWELREAINTSSQMVDPETDETVLANLETVSSRMVKPPRVAASPVHLECLFHSASVLPGYSPDNIVHLVIGRVIGVHIRDDVLTADGRIDVARIRPLARLGYFDYTAVDNVFTMEPTGPGLA</sequence>
<proteinExistence type="predicted"/>
<reference evidence="2" key="1">
    <citation type="submission" date="2018-05" db="EMBL/GenBank/DDBJ databases">
        <authorList>
            <person name="Lanie J.A."/>
            <person name="Ng W.-L."/>
            <person name="Kazmierczak K.M."/>
            <person name="Andrzejewski T.M."/>
            <person name="Davidsen T.M."/>
            <person name="Wayne K.J."/>
            <person name="Tettelin H."/>
            <person name="Glass J.I."/>
            <person name="Rusch D."/>
            <person name="Podicherti R."/>
            <person name="Tsui H.-C.T."/>
            <person name="Winkler M.E."/>
        </authorList>
    </citation>
    <scope>NUCLEOTIDE SEQUENCE</scope>
</reference>
<name>A0A382Z475_9ZZZZ</name>
<accession>A0A382Z475</accession>
<feature type="domain" description="Flavin reductase like" evidence="1">
    <location>
        <begin position="19"/>
        <end position="178"/>
    </location>
</feature>
<protein>
    <recommendedName>
        <fullName evidence="1">Flavin reductase like domain-containing protein</fullName>
    </recommendedName>
</protein>
<dbReference type="PANTHER" id="PTHR43812:SF2">
    <property type="entry name" value="FLAVIN REDUCTASE LIKE DOMAIN-CONTAINING PROTEIN"/>
    <property type="match status" value="1"/>
</dbReference>
<dbReference type="InterPro" id="IPR002563">
    <property type="entry name" value="Flavin_Rdtase-like_dom"/>
</dbReference>
<dbReference type="PANTHER" id="PTHR43812">
    <property type="entry name" value="BLR2425 PROTEIN"/>
    <property type="match status" value="1"/>
</dbReference>
<dbReference type="SUPFAM" id="SSF50475">
    <property type="entry name" value="FMN-binding split barrel"/>
    <property type="match status" value="1"/>
</dbReference>
<evidence type="ECO:0000313" key="2">
    <source>
        <dbReference type="EMBL" id="SVD90294.1"/>
    </source>
</evidence>
<dbReference type="Pfam" id="PF01613">
    <property type="entry name" value="Flavin_Reduct"/>
    <property type="match status" value="1"/>
</dbReference>
<feature type="non-terminal residue" evidence="2">
    <location>
        <position position="208"/>
    </location>
</feature>
<dbReference type="AlphaFoldDB" id="A0A382Z475"/>
<gene>
    <name evidence="2" type="ORF">METZ01_LOCUS443148</name>
</gene>
<dbReference type="SMART" id="SM00903">
    <property type="entry name" value="Flavin_Reduct"/>
    <property type="match status" value="1"/>
</dbReference>
<dbReference type="InterPro" id="IPR012349">
    <property type="entry name" value="Split_barrel_FMN-bd"/>
</dbReference>
<dbReference type="EMBL" id="UINC01180880">
    <property type="protein sequence ID" value="SVD90294.1"/>
    <property type="molecule type" value="Genomic_DNA"/>
</dbReference>
<organism evidence="2">
    <name type="scientific">marine metagenome</name>
    <dbReference type="NCBI Taxonomy" id="408172"/>
    <lineage>
        <taxon>unclassified sequences</taxon>
        <taxon>metagenomes</taxon>
        <taxon>ecological metagenomes</taxon>
    </lineage>
</organism>
<evidence type="ECO:0000259" key="1">
    <source>
        <dbReference type="SMART" id="SM00903"/>
    </source>
</evidence>
<dbReference type="GO" id="GO:0010181">
    <property type="term" value="F:FMN binding"/>
    <property type="evidence" value="ECO:0007669"/>
    <property type="project" value="InterPro"/>
</dbReference>
<dbReference type="Gene3D" id="2.30.110.10">
    <property type="entry name" value="Electron Transport, Fmn-binding Protein, Chain A"/>
    <property type="match status" value="1"/>
</dbReference>